<gene>
    <name evidence="2" type="ORF">DBA34_01295</name>
    <name evidence="3" type="ORF">DBB29_24920</name>
</gene>
<proteinExistence type="predicted"/>
<dbReference type="Proteomes" id="UP001172791">
    <property type="component" value="Unassembled WGS sequence"/>
</dbReference>
<evidence type="ECO:0000313" key="2">
    <source>
        <dbReference type="EMBL" id="MDN4571905.1"/>
    </source>
</evidence>
<dbReference type="AlphaFoldDB" id="A0AAW7MGY5"/>
<evidence type="ECO:0000313" key="3">
    <source>
        <dbReference type="EMBL" id="MDN4581359.1"/>
    </source>
</evidence>
<evidence type="ECO:0000256" key="1">
    <source>
        <dbReference type="SAM" id="MobiDB-lite"/>
    </source>
</evidence>
<reference evidence="2" key="1">
    <citation type="submission" date="2018-04" db="EMBL/GenBank/DDBJ databases">
        <authorList>
            <person name="Jy Z."/>
        </authorList>
    </citation>
    <scope>NUCLEOTIDE SEQUENCE</scope>
    <source>
        <strain evidence="3">AS13</strain>
        <strain evidence="2">LA18</strain>
    </source>
</reference>
<accession>A0AAW7MGY5</accession>
<dbReference type="EMBL" id="QAIC01000022">
    <property type="protein sequence ID" value="MDN4571905.1"/>
    <property type="molecule type" value="Genomic_DNA"/>
</dbReference>
<name>A0AAW7MGY5_9BURK</name>
<organism evidence="2 5">
    <name type="scientific">Pandoraea cepalis</name>
    <dbReference type="NCBI Taxonomy" id="2508294"/>
    <lineage>
        <taxon>Bacteria</taxon>
        <taxon>Pseudomonadati</taxon>
        <taxon>Pseudomonadota</taxon>
        <taxon>Betaproteobacteria</taxon>
        <taxon>Burkholderiales</taxon>
        <taxon>Burkholderiaceae</taxon>
        <taxon>Pandoraea</taxon>
    </lineage>
</organism>
<comment type="caution">
    <text evidence="2">The sequence shown here is derived from an EMBL/GenBank/DDBJ whole genome shotgun (WGS) entry which is preliminary data.</text>
</comment>
<evidence type="ECO:0000313" key="4">
    <source>
        <dbReference type="Proteomes" id="UP001172788"/>
    </source>
</evidence>
<protein>
    <recommendedName>
        <fullName evidence="6">Transposase</fullName>
    </recommendedName>
</protein>
<dbReference type="Proteomes" id="UP001172788">
    <property type="component" value="Unassembled WGS sequence"/>
</dbReference>
<sequence length="67" mass="7386">MARKPGPARRVTPYTFGSQVDRHHRAQPPRWQLHLAVASGCQCYFAAVGPQHGPTARRVPSRRGASP</sequence>
<keyword evidence="4" id="KW-1185">Reference proteome</keyword>
<dbReference type="EMBL" id="QAID01000046">
    <property type="protein sequence ID" value="MDN4581359.1"/>
    <property type="molecule type" value="Genomic_DNA"/>
</dbReference>
<evidence type="ECO:0000313" key="5">
    <source>
        <dbReference type="Proteomes" id="UP001172791"/>
    </source>
</evidence>
<evidence type="ECO:0008006" key="6">
    <source>
        <dbReference type="Google" id="ProtNLM"/>
    </source>
</evidence>
<feature type="region of interest" description="Disordered" evidence="1">
    <location>
        <begin position="1"/>
        <end position="27"/>
    </location>
</feature>